<feature type="chain" id="PRO_5004833469" evidence="2">
    <location>
        <begin position="17"/>
        <end position="153"/>
    </location>
</feature>
<dbReference type="GeneID" id="19278898"/>
<dbReference type="Proteomes" id="UP000030651">
    <property type="component" value="Unassembled WGS sequence"/>
</dbReference>
<reference evidence="4" key="1">
    <citation type="journal article" date="2015" name="BMC Genomics">
        <title>Genomic and transcriptomic analysis of the endophytic fungus Pestalotiopsis fici reveals its lifestyle and high potential for synthesis of natural products.</title>
        <authorList>
            <person name="Wang X."/>
            <person name="Zhang X."/>
            <person name="Liu L."/>
            <person name="Xiang M."/>
            <person name="Wang W."/>
            <person name="Sun X."/>
            <person name="Che Y."/>
            <person name="Guo L."/>
            <person name="Liu G."/>
            <person name="Guo L."/>
            <person name="Wang C."/>
            <person name="Yin W.B."/>
            <person name="Stadler M."/>
            <person name="Zhang X."/>
            <person name="Liu X."/>
        </authorList>
    </citation>
    <scope>NUCLEOTIDE SEQUENCE [LARGE SCALE GENOMIC DNA]</scope>
    <source>
        <strain evidence="4">W106-1 / CGMCC3.15140</strain>
    </source>
</reference>
<dbReference type="RefSeq" id="XP_007840657.1">
    <property type="nucleotide sequence ID" value="XM_007842466.1"/>
</dbReference>
<feature type="compositionally biased region" description="Low complexity" evidence="1">
    <location>
        <begin position="102"/>
        <end position="130"/>
    </location>
</feature>
<accession>W3WJS2</accession>
<name>W3WJS2_PESFW</name>
<dbReference type="OMA" id="HCDGPAS"/>
<feature type="region of interest" description="Disordered" evidence="1">
    <location>
        <begin position="39"/>
        <end position="130"/>
    </location>
</feature>
<feature type="signal peptide" evidence="2">
    <location>
        <begin position="1"/>
        <end position="16"/>
    </location>
</feature>
<dbReference type="EMBL" id="KI912120">
    <property type="protein sequence ID" value="ETS74019.1"/>
    <property type="molecule type" value="Genomic_DNA"/>
</dbReference>
<dbReference type="InParanoid" id="W3WJS2"/>
<dbReference type="HOGENOM" id="CLU_101050_2_0_1"/>
<keyword evidence="2" id="KW-0732">Signal</keyword>
<evidence type="ECO:0000256" key="2">
    <source>
        <dbReference type="SAM" id="SignalP"/>
    </source>
</evidence>
<sequence>MKLSLYILSLSTVVFAQSLAPSPTESVGCEAHEDHWHCDGPVSTTQAESSITTTFATTTTATSTSSEEDHDHESGTGSLAPSPTESVGCEPHGDHWHCDGPASTTAASNATSSSTASTTSSTTATTTPATAGASRVALGGAFLFAGLVFCASM</sequence>
<proteinExistence type="predicted"/>
<gene>
    <name evidence="3" type="ORF">PFICI_13885</name>
</gene>
<dbReference type="eggNOG" id="ENOG502SR6P">
    <property type="taxonomic scope" value="Eukaryota"/>
</dbReference>
<evidence type="ECO:0000313" key="3">
    <source>
        <dbReference type="EMBL" id="ETS74019.1"/>
    </source>
</evidence>
<evidence type="ECO:0000256" key="1">
    <source>
        <dbReference type="SAM" id="MobiDB-lite"/>
    </source>
</evidence>
<feature type="compositionally biased region" description="Polar residues" evidence="1">
    <location>
        <begin position="75"/>
        <end position="85"/>
    </location>
</feature>
<dbReference type="OrthoDB" id="5362269at2759"/>
<keyword evidence="4" id="KW-1185">Reference proteome</keyword>
<protein>
    <submittedName>
        <fullName evidence="3">Uncharacterized protein</fullName>
    </submittedName>
</protein>
<dbReference type="AlphaFoldDB" id="W3WJS2"/>
<dbReference type="KEGG" id="pfy:PFICI_13885"/>
<feature type="compositionally biased region" description="Low complexity" evidence="1">
    <location>
        <begin position="47"/>
        <end position="65"/>
    </location>
</feature>
<evidence type="ECO:0000313" key="4">
    <source>
        <dbReference type="Proteomes" id="UP000030651"/>
    </source>
</evidence>
<organism evidence="3 4">
    <name type="scientific">Pestalotiopsis fici (strain W106-1 / CGMCC3.15140)</name>
    <dbReference type="NCBI Taxonomy" id="1229662"/>
    <lineage>
        <taxon>Eukaryota</taxon>
        <taxon>Fungi</taxon>
        <taxon>Dikarya</taxon>
        <taxon>Ascomycota</taxon>
        <taxon>Pezizomycotina</taxon>
        <taxon>Sordariomycetes</taxon>
        <taxon>Xylariomycetidae</taxon>
        <taxon>Amphisphaeriales</taxon>
        <taxon>Sporocadaceae</taxon>
        <taxon>Pestalotiopsis</taxon>
    </lineage>
</organism>